<keyword evidence="3" id="KW-0597">Phosphoprotein</keyword>
<keyword evidence="8" id="KW-0902">Two-component regulatory system</keyword>
<feature type="transmembrane region" description="Helical" evidence="9">
    <location>
        <begin position="145"/>
        <end position="163"/>
    </location>
</feature>
<evidence type="ECO:0000256" key="2">
    <source>
        <dbReference type="ARBA" id="ARBA00012438"/>
    </source>
</evidence>
<dbReference type="InterPro" id="IPR011712">
    <property type="entry name" value="Sig_transdc_His_kin_sub3_dim/P"/>
</dbReference>
<feature type="transmembrane region" description="Helical" evidence="9">
    <location>
        <begin position="118"/>
        <end position="138"/>
    </location>
</feature>
<dbReference type="Pfam" id="PF07730">
    <property type="entry name" value="HisKA_3"/>
    <property type="match status" value="1"/>
</dbReference>
<gene>
    <name evidence="11" type="ORF">GCM10009801_52160</name>
</gene>
<dbReference type="InterPro" id="IPR055558">
    <property type="entry name" value="DUF7134"/>
</dbReference>
<feature type="domain" description="Histidine kinase" evidence="10">
    <location>
        <begin position="313"/>
        <end position="410"/>
    </location>
</feature>
<dbReference type="GO" id="GO:0016301">
    <property type="term" value="F:kinase activity"/>
    <property type="evidence" value="ECO:0007669"/>
    <property type="project" value="UniProtKB-KW"/>
</dbReference>
<evidence type="ECO:0000256" key="1">
    <source>
        <dbReference type="ARBA" id="ARBA00000085"/>
    </source>
</evidence>
<dbReference type="Proteomes" id="UP001500016">
    <property type="component" value="Unassembled WGS sequence"/>
</dbReference>
<evidence type="ECO:0000256" key="3">
    <source>
        <dbReference type="ARBA" id="ARBA00022553"/>
    </source>
</evidence>
<dbReference type="InterPro" id="IPR050482">
    <property type="entry name" value="Sensor_HK_TwoCompSys"/>
</dbReference>
<dbReference type="Gene3D" id="3.30.565.10">
    <property type="entry name" value="Histidine kinase-like ATPase, C-terminal domain"/>
    <property type="match status" value="1"/>
</dbReference>
<keyword evidence="9" id="KW-0472">Membrane</keyword>
<comment type="catalytic activity">
    <reaction evidence="1">
        <text>ATP + protein L-histidine = ADP + protein N-phospho-L-histidine.</text>
        <dbReference type="EC" id="2.7.13.3"/>
    </reaction>
</comment>
<dbReference type="Pfam" id="PF23539">
    <property type="entry name" value="DUF7134"/>
    <property type="match status" value="1"/>
</dbReference>
<dbReference type="PANTHER" id="PTHR24421">
    <property type="entry name" value="NITRATE/NITRITE SENSOR PROTEIN NARX-RELATED"/>
    <property type="match status" value="1"/>
</dbReference>
<evidence type="ECO:0000256" key="6">
    <source>
        <dbReference type="ARBA" id="ARBA00022777"/>
    </source>
</evidence>
<evidence type="ECO:0000256" key="8">
    <source>
        <dbReference type="ARBA" id="ARBA00023012"/>
    </source>
</evidence>
<comment type="caution">
    <text evidence="11">The sequence shown here is derived from an EMBL/GenBank/DDBJ whole genome shotgun (WGS) entry which is preliminary data.</text>
</comment>
<name>A0ABN2WBE7_9ACTN</name>
<keyword evidence="4" id="KW-0808">Transferase</keyword>
<accession>A0ABN2WBE7</accession>
<reference evidence="11 12" key="1">
    <citation type="journal article" date="2019" name="Int. J. Syst. Evol. Microbiol.">
        <title>The Global Catalogue of Microorganisms (GCM) 10K type strain sequencing project: providing services to taxonomists for standard genome sequencing and annotation.</title>
        <authorList>
            <consortium name="The Broad Institute Genomics Platform"/>
            <consortium name="The Broad Institute Genome Sequencing Center for Infectious Disease"/>
            <person name="Wu L."/>
            <person name="Ma J."/>
        </authorList>
    </citation>
    <scope>NUCLEOTIDE SEQUENCE [LARGE SCALE GENOMIC DNA]</scope>
    <source>
        <strain evidence="11 12">JCM 15478</strain>
    </source>
</reference>
<sequence length="416" mass="43909">MNRVAHSRRWRELAVRPLRRSELLGLDCLAAAELLVLYLSVPFSTPRADEVPLPVRLLLVAAMALPLAVRRLWPVPVLAVVTVASFAGAVSGVVAEPLLAISFALYSVAVVSGRTRWVPTRAIAVASVLVLISTFVLGPRMDLRPAVVHVLGVVLAGAAWTTGRAVRERQAYVERSARQLAASAVTEERLRIARELHDVVAHHIGVIAVKAGVANHVLAARPEEAGEALTAIEASSRTALAEMRQMLGVLRATGAGEGRGSPGGEPSAALGPVPDLSALPTLIEHAATAGVTVELAGGPHHQLPEAVSLSAYRIVQEAVTNVMKHAAPARCRVDLDTDGEELRIDVTDDGPGRPREPQKALAGRAVHEEVTTGHGLVGMRERVALHGGEFEAGPGESGGFAVRARIPFTSRTRGHP</sequence>
<dbReference type="PANTHER" id="PTHR24421:SF10">
    <property type="entry name" value="NITRATE_NITRITE SENSOR PROTEIN NARQ"/>
    <property type="match status" value="1"/>
</dbReference>
<keyword evidence="9" id="KW-0812">Transmembrane</keyword>
<dbReference type="InterPro" id="IPR005467">
    <property type="entry name" value="His_kinase_dom"/>
</dbReference>
<dbReference type="Pfam" id="PF02518">
    <property type="entry name" value="HATPase_c"/>
    <property type="match status" value="1"/>
</dbReference>
<keyword evidence="12" id="KW-1185">Reference proteome</keyword>
<dbReference type="PROSITE" id="PS50109">
    <property type="entry name" value="HIS_KIN"/>
    <property type="match status" value="1"/>
</dbReference>
<dbReference type="InterPro" id="IPR036890">
    <property type="entry name" value="HATPase_C_sf"/>
</dbReference>
<dbReference type="SUPFAM" id="SSF55874">
    <property type="entry name" value="ATPase domain of HSP90 chaperone/DNA topoisomerase II/histidine kinase"/>
    <property type="match status" value="1"/>
</dbReference>
<dbReference type="InterPro" id="IPR003594">
    <property type="entry name" value="HATPase_dom"/>
</dbReference>
<organism evidence="11 12">
    <name type="scientific">Streptomyces albiaxialis</name>
    <dbReference type="NCBI Taxonomy" id="329523"/>
    <lineage>
        <taxon>Bacteria</taxon>
        <taxon>Bacillati</taxon>
        <taxon>Actinomycetota</taxon>
        <taxon>Actinomycetes</taxon>
        <taxon>Kitasatosporales</taxon>
        <taxon>Streptomycetaceae</taxon>
        <taxon>Streptomyces</taxon>
    </lineage>
</organism>
<dbReference type="Gene3D" id="1.20.5.1930">
    <property type="match status" value="1"/>
</dbReference>
<proteinExistence type="predicted"/>
<keyword evidence="7" id="KW-0067">ATP-binding</keyword>
<evidence type="ECO:0000313" key="11">
    <source>
        <dbReference type="EMBL" id="GAA2088473.1"/>
    </source>
</evidence>
<evidence type="ECO:0000259" key="10">
    <source>
        <dbReference type="PROSITE" id="PS50109"/>
    </source>
</evidence>
<keyword evidence="5" id="KW-0547">Nucleotide-binding</keyword>
<keyword evidence="9" id="KW-1133">Transmembrane helix</keyword>
<dbReference type="CDD" id="cd16917">
    <property type="entry name" value="HATPase_UhpB-NarQ-NarX-like"/>
    <property type="match status" value="1"/>
</dbReference>
<evidence type="ECO:0000313" key="12">
    <source>
        <dbReference type="Proteomes" id="UP001500016"/>
    </source>
</evidence>
<dbReference type="EC" id="2.7.13.3" evidence="2"/>
<keyword evidence="6 11" id="KW-0418">Kinase</keyword>
<evidence type="ECO:0000256" key="5">
    <source>
        <dbReference type="ARBA" id="ARBA00022741"/>
    </source>
</evidence>
<feature type="transmembrane region" description="Helical" evidence="9">
    <location>
        <begin position="77"/>
        <end position="106"/>
    </location>
</feature>
<dbReference type="EMBL" id="BAAAPE010000013">
    <property type="protein sequence ID" value="GAA2088473.1"/>
    <property type="molecule type" value="Genomic_DNA"/>
</dbReference>
<evidence type="ECO:0000256" key="7">
    <source>
        <dbReference type="ARBA" id="ARBA00022840"/>
    </source>
</evidence>
<evidence type="ECO:0000256" key="9">
    <source>
        <dbReference type="SAM" id="Phobius"/>
    </source>
</evidence>
<protein>
    <recommendedName>
        <fullName evidence="2">histidine kinase</fullName>
        <ecNumber evidence="2">2.7.13.3</ecNumber>
    </recommendedName>
</protein>
<evidence type="ECO:0000256" key="4">
    <source>
        <dbReference type="ARBA" id="ARBA00022679"/>
    </source>
</evidence>
<dbReference type="SMART" id="SM00387">
    <property type="entry name" value="HATPase_c"/>
    <property type="match status" value="1"/>
</dbReference>